<dbReference type="Pfam" id="PF02463">
    <property type="entry name" value="SMC_N"/>
    <property type="match status" value="1"/>
</dbReference>
<dbReference type="GO" id="GO:0003677">
    <property type="term" value="F:DNA binding"/>
    <property type="evidence" value="ECO:0007669"/>
    <property type="project" value="UniProtKB-UniRule"/>
</dbReference>
<comment type="subcellular location">
    <subcellularLocation>
        <location evidence="1 7">Cytoplasm</location>
    </subcellularLocation>
</comment>
<dbReference type="SUPFAM" id="SSF52540">
    <property type="entry name" value="P-loop containing nucleoside triphosphate hydrolases"/>
    <property type="match status" value="1"/>
</dbReference>
<evidence type="ECO:0000256" key="5">
    <source>
        <dbReference type="ARBA" id="ARBA00023054"/>
    </source>
</evidence>
<accession>A0A078KMB4</accession>
<dbReference type="GO" id="GO:0005524">
    <property type="term" value="F:ATP binding"/>
    <property type="evidence" value="ECO:0007669"/>
    <property type="project" value="UniProtKB-UniRule"/>
</dbReference>
<dbReference type="InterPro" id="IPR003395">
    <property type="entry name" value="RecF/RecN/SMC_N"/>
</dbReference>
<dbReference type="Gene3D" id="3.30.70.1620">
    <property type="match status" value="1"/>
</dbReference>
<reference evidence="11" key="1">
    <citation type="submission" date="2014-07" db="EMBL/GenBank/DDBJ databases">
        <authorList>
            <person name="Wibberg D."/>
        </authorList>
    </citation>
    <scope>NUCLEOTIDE SEQUENCE [LARGE SCALE GENOMIC DNA]</scope>
    <source>
        <strain evidence="11">DG5</strain>
    </source>
</reference>
<dbReference type="GO" id="GO:0007059">
    <property type="term" value="P:chromosome segregation"/>
    <property type="evidence" value="ECO:0007669"/>
    <property type="project" value="UniProtKB-UniRule"/>
</dbReference>
<dbReference type="GO" id="GO:0005737">
    <property type="term" value="C:cytoplasm"/>
    <property type="evidence" value="ECO:0007669"/>
    <property type="project" value="UniProtKB-SubCell"/>
</dbReference>
<keyword evidence="11" id="KW-1185">Reference proteome</keyword>
<keyword evidence="5 7" id="KW-0175">Coiled coil</keyword>
<dbReference type="InterPro" id="IPR011890">
    <property type="entry name" value="SMC_prok"/>
</dbReference>
<comment type="domain">
    <text evidence="7">Contains large globular domains required for ATP hydrolysis at each terminus and a third globular domain forming a flexible hinge near the middle of the molecule. These domains are separated by coiled-coil structures.</text>
</comment>
<dbReference type="InterPro" id="IPR024704">
    <property type="entry name" value="SMC"/>
</dbReference>
<feature type="region of interest" description="Disordered" evidence="8">
    <location>
        <begin position="878"/>
        <end position="918"/>
    </location>
</feature>
<comment type="subunit">
    <text evidence="7">Homodimer.</text>
</comment>
<evidence type="ECO:0000256" key="7">
    <source>
        <dbReference type="HAMAP-Rule" id="MF_01894"/>
    </source>
</evidence>
<feature type="coiled-coil region" evidence="7">
    <location>
        <begin position="167"/>
        <end position="201"/>
    </location>
</feature>
<dbReference type="Pfam" id="PF06470">
    <property type="entry name" value="SMC_hinge"/>
    <property type="match status" value="1"/>
</dbReference>
<feature type="binding site" evidence="7">
    <location>
        <begin position="32"/>
        <end position="39"/>
    </location>
    <ligand>
        <name>ATP</name>
        <dbReference type="ChEBI" id="CHEBI:30616"/>
    </ligand>
</feature>
<evidence type="ECO:0000256" key="3">
    <source>
        <dbReference type="ARBA" id="ARBA00022741"/>
    </source>
</evidence>
<dbReference type="Proteomes" id="UP000032431">
    <property type="component" value="Chromosome I"/>
</dbReference>
<evidence type="ECO:0000256" key="4">
    <source>
        <dbReference type="ARBA" id="ARBA00022840"/>
    </source>
</evidence>
<comment type="similarity">
    <text evidence="7">Belongs to the SMC family.</text>
</comment>
<dbReference type="AlphaFoldDB" id="A0A078KMB4"/>
<name>A0A078KMB4_9FIRM</name>
<dbReference type="EMBL" id="LM995447">
    <property type="protein sequence ID" value="CDZ23608.1"/>
    <property type="molecule type" value="Genomic_DNA"/>
</dbReference>
<dbReference type="InterPro" id="IPR036277">
    <property type="entry name" value="SMC_hinge_sf"/>
</dbReference>
<feature type="coiled-coil region" evidence="7">
    <location>
        <begin position="1005"/>
        <end position="1036"/>
    </location>
</feature>
<dbReference type="GO" id="GO:0007062">
    <property type="term" value="P:sister chromatid cohesion"/>
    <property type="evidence" value="ECO:0007669"/>
    <property type="project" value="InterPro"/>
</dbReference>
<keyword evidence="3 7" id="KW-0547">Nucleotide-binding</keyword>
<sequence>MYLKSLEIQGFKSFPDKTLLKFEKGITAVVGPNGSGKSNISDAIRWVLGEVSSKALRGTKMEDVIFGGTVDRRPLGFAEVSLTLDNTERRLPYDSDEVKITRRCYRSGESEYLICGKSVRLKDIHELLMDTGLGRDGYSIIGQGRIDEIVSAKSEDRRQIFEEAAGISKYRSRKEESERRLAETEENLVRLRDILAELESRVGPLKEQAEKAKKYIELAGEKKNLEIGLWLNNLDKQRSVLREHENRLEYARAQYDAVNEKLEAAQAKMEAVWLESQKKAAQIEQLRREARELYETAIQKQSQTGILQNDINHNTENIERLNDEIKKAESSGDESETEMARINAEIEKKLAEAEDIEKRLTECENGVTDISKQSEGLSGELERAAAELSALTIKLSDIRVEKNGAVASIAHLKERSEAIDGEIAAREQRLSEAKSGLKDAEARLSEREADIETLSNEQRGYELKLNSKKDKLSRIDESIRSFTLQYEGKKQRAAMLEDMERSLEGFSQSVKTVMREKAYGRLSGIHAPVSKIIDVPAEYALAIETALGFSAQHIVVDTEENAKAAIGMLKRTNGGRATFLPISSVHGNILSERGLDSESGFIGIASELISFDNKYQGIIRSLLGRTALAKDLDCAVRIARKYNYRFRIVTLDGQLVNAGGSMTGGSTSKNIGLLSRSADIAELRKEADAIKQRIDALTEERKTHAQQYSALEASVLGIKGELATAQEDKIRIEAEKRRFEEQIAQINDEIAALKREKEESAHRIAEYEKKAAENDEAIKAITLKIEEEQRKTEDLGISRTKLMRMREERTEKLAALRLEKVTCEKDIEALRQELNNIILRRQSSEDRIKELKLQIAELNAKSEQARADIQRLKDEEEELRRLSEEKTKAAAELAEEREKMERDTADMRANERDLSDEKEKISEELARLEERKSTAQAEYDSIIARLLDEYDMTRSQAEKTVPKIENPAQAQRRLNEVKNSIKALGTVNVGAIEEYKEVNERYTFMKAQTDDVEKSKRELEKLIAALTDKMRDIFKEQLEIINKNFSETFVELFGGGSAHLELTEPEDVLNSGIDIIVQPPGKIIKNLSMLSGGERAFVAIALYFAILKVRPSPFCVLDEIEAALDDANVSRFSAYLRRMCDNTQFIVITHRRGTMDEADVLYGVTMQDEGVSKLLTLDVDELVEKLGLKN</sequence>
<dbReference type="FunFam" id="3.40.50.300:FF:000984">
    <property type="entry name" value="Chromosome partition protein Smc"/>
    <property type="match status" value="1"/>
</dbReference>
<dbReference type="Gene3D" id="1.20.1060.20">
    <property type="match status" value="1"/>
</dbReference>
<dbReference type="SUPFAM" id="SSF57997">
    <property type="entry name" value="Tropomyosin"/>
    <property type="match status" value="1"/>
</dbReference>
<gene>
    <name evidence="7" type="primary">smc</name>
    <name evidence="10" type="ORF">CCDG5_0470</name>
</gene>
<evidence type="ECO:0000313" key="10">
    <source>
        <dbReference type="EMBL" id="CDZ23608.1"/>
    </source>
</evidence>
<comment type="function">
    <text evidence="7">Required for chromosome condensation and partitioning.</text>
</comment>
<protein>
    <recommendedName>
        <fullName evidence="7">Chromosome partition protein Smc</fullName>
    </recommendedName>
</protein>
<dbReference type="GO" id="GO:0005694">
    <property type="term" value="C:chromosome"/>
    <property type="evidence" value="ECO:0007669"/>
    <property type="project" value="InterPro"/>
</dbReference>
<evidence type="ECO:0000256" key="6">
    <source>
        <dbReference type="ARBA" id="ARBA00023125"/>
    </source>
</evidence>
<evidence type="ECO:0000256" key="1">
    <source>
        <dbReference type="ARBA" id="ARBA00004496"/>
    </source>
</evidence>
<dbReference type="HAMAP" id="MF_01894">
    <property type="entry name" value="Smc_prok"/>
    <property type="match status" value="1"/>
</dbReference>
<proteinExistence type="inferred from homology"/>
<feature type="coiled-coil region" evidence="7">
    <location>
        <begin position="234"/>
        <end position="471"/>
    </location>
</feature>
<keyword evidence="4 7" id="KW-0067">ATP-binding</keyword>
<organism evidence="10 11">
    <name type="scientific">[Clostridium] cellulosi</name>
    <dbReference type="NCBI Taxonomy" id="29343"/>
    <lineage>
        <taxon>Bacteria</taxon>
        <taxon>Bacillati</taxon>
        <taxon>Bacillota</taxon>
        <taxon>Clostridia</taxon>
        <taxon>Eubacteriales</taxon>
        <taxon>Oscillospiraceae</taxon>
        <taxon>Oscillospiraceae incertae sedis</taxon>
    </lineage>
</organism>
<dbReference type="PIRSF" id="PIRSF005719">
    <property type="entry name" value="SMC"/>
    <property type="match status" value="1"/>
</dbReference>
<dbReference type="InterPro" id="IPR027417">
    <property type="entry name" value="P-loop_NTPase"/>
</dbReference>
<evidence type="ECO:0000256" key="8">
    <source>
        <dbReference type="SAM" id="MobiDB-lite"/>
    </source>
</evidence>
<dbReference type="Gene3D" id="3.40.50.300">
    <property type="entry name" value="P-loop containing nucleotide triphosphate hydrolases"/>
    <property type="match status" value="2"/>
</dbReference>
<feature type="domain" description="SMC hinge" evidence="9">
    <location>
        <begin position="523"/>
        <end position="639"/>
    </location>
</feature>
<dbReference type="HOGENOM" id="CLU_001042_2_2_9"/>
<dbReference type="SUPFAM" id="SSF75553">
    <property type="entry name" value="Smc hinge domain"/>
    <property type="match status" value="1"/>
</dbReference>
<dbReference type="SMART" id="SM00968">
    <property type="entry name" value="SMC_hinge"/>
    <property type="match status" value="1"/>
</dbReference>
<dbReference type="KEGG" id="ccel:CCDG5_0470"/>
<dbReference type="GO" id="GO:0016887">
    <property type="term" value="F:ATP hydrolysis activity"/>
    <property type="evidence" value="ECO:0007669"/>
    <property type="project" value="InterPro"/>
</dbReference>
<dbReference type="GO" id="GO:0006260">
    <property type="term" value="P:DNA replication"/>
    <property type="evidence" value="ECO:0007669"/>
    <property type="project" value="UniProtKB-UniRule"/>
</dbReference>
<evidence type="ECO:0000313" key="11">
    <source>
        <dbReference type="Proteomes" id="UP000032431"/>
    </source>
</evidence>
<dbReference type="NCBIfam" id="TIGR02168">
    <property type="entry name" value="SMC_prok_B"/>
    <property type="match status" value="1"/>
</dbReference>
<dbReference type="FunFam" id="3.40.50.300:FF:000901">
    <property type="entry name" value="Chromosome partition protein Smc"/>
    <property type="match status" value="1"/>
</dbReference>
<dbReference type="InterPro" id="IPR010935">
    <property type="entry name" value="SMC_hinge"/>
</dbReference>
<evidence type="ECO:0000259" key="9">
    <source>
        <dbReference type="SMART" id="SM00968"/>
    </source>
</evidence>
<dbReference type="GO" id="GO:0030261">
    <property type="term" value="P:chromosome condensation"/>
    <property type="evidence" value="ECO:0007669"/>
    <property type="project" value="InterPro"/>
</dbReference>
<keyword evidence="6 7" id="KW-0238">DNA-binding</keyword>
<dbReference type="PATRIC" id="fig|29343.3.peg.493"/>
<evidence type="ECO:0000256" key="2">
    <source>
        <dbReference type="ARBA" id="ARBA00022490"/>
    </source>
</evidence>
<dbReference type="OrthoDB" id="9808768at2"/>
<dbReference type="STRING" id="29343.CCDG5_0470"/>
<dbReference type="PANTHER" id="PTHR43977">
    <property type="entry name" value="STRUCTURAL MAINTENANCE OF CHROMOSOMES PROTEIN 3"/>
    <property type="match status" value="1"/>
</dbReference>
<feature type="coiled-coil region" evidence="7">
    <location>
        <begin position="680"/>
        <end position="770"/>
    </location>
</feature>
<keyword evidence="2 7" id="KW-0963">Cytoplasm</keyword>
<dbReference type="CDD" id="cd03278">
    <property type="entry name" value="ABC_SMC_barmotin"/>
    <property type="match status" value="2"/>
</dbReference>